<dbReference type="OrthoDB" id="5801225at2"/>
<organism evidence="2 3">
    <name type="scientific">Neiella marina</name>
    <dbReference type="NCBI Taxonomy" id="508461"/>
    <lineage>
        <taxon>Bacteria</taxon>
        <taxon>Pseudomonadati</taxon>
        <taxon>Pseudomonadota</taxon>
        <taxon>Gammaproteobacteria</taxon>
        <taxon>Alteromonadales</taxon>
        <taxon>Echinimonadaceae</taxon>
        <taxon>Neiella</taxon>
    </lineage>
</organism>
<feature type="domain" description="SCP2" evidence="1">
    <location>
        <begin position="24"/>
        <end position="110"/>
    </location>
</feature>
<dbReference type="RefSeq" id="WP_087504229.1">
    <property type="nucleotide sequence ID" value="NZ_BMDX01000001.1"/>
</dbReference>
<protein>
    <recommendedName>
        <fullName evidence="1">SCP2 domain-containing protein</fullName>
    </recommendedName>
</protein>
<evidence type="ECO:0000313" key="2">
    <source>
        <dbReference type="EMBL" id="GGA64460.1"/>
    </source>
</evidence>
<evidence type="ECO:0000259" key="1">
    <source>
        <dbReference type="Pfam" id="PF02036"/>
    </source>
</evidence>
<keyword evidence="3" id="KW-1185">Reference proteome</keyword>
<sequence>MMFQAFAISLADKVLAAYCSQHPMAASLLRIKGAKLAIECSDVPIALLIEVGERLRLQPLTEQAVDCRIRGSLDALRQLKYSERLPELLKTEMVFVDGDVKVASQIAEALSNIQFDSEEWLSQRIGDVPAHLLVSSLKRLERWAGDRKQTMEVDVQEYLQDEIHWLPASAEFRQFSRQVDELTSRCQRLSERVEKLTS</sequence>
<dbReference type="Pfam" id="PF02036">
    <property type="entry name" value="SCP2"/>
    <property type="match status" value="1"/>
</dbReference>
<dbReference type="GO" id="GO:0006744">
    <property type="term" value="P:ubiquinone biosynthetic process"/>
    <property type="evidence" value="ECO:0007669"/>
    <property type="project" value="InterPro"/>
</dbReference>
<dbReference type="Proteomes" id="UP000619743">
    <property type="component" value="Unassembled WGS sequence"/>
</dbReference>
<gene>
    <name evidence="2" type="ORF">GCM10011369_02260</name>
</gene>
<dbReference type="PANTHER" id="PTHR38693">
    <property type="entry name" value="UBIQUINONE BIOSYNTHESIS PROTEIN UBIJ"/>
    <property type="match status" value="1"/>
</dbReference>
<accession>A0A8J2XMI8</accession>
<comment type="caution">
    <text evidence="2">The sequence shown here is derived from an EMBL/GenBank/DDBJ whole genome shotgun (WGS) entry which is preliminary data.</text>
</comment>
<dbReference type="InterPro" id="IPR003033">
    <property type="entry name" value="SCP2_sterol-bd_dom"/>
</dbReference>
<dbReference type="AlphaFoldDB" id="A0A8J2XMI8"/>
<dbReference type="PANTHER" id="PTHR38693:SF1">
    <property type="entry name" value="UBIQUINONE BIOSYNTHESIS ACCESSORY FACTOR UBIJ"/>
    <property type="match status" value="1"/>
</dbReference>
<proteinExistence type="predicted"/>
<name>A0A8J2XMI8_9GAMM</name>
<dbReference type="EMBL" id="BMDX01000001">
    <property type="protein sequence ID" value="GGA64460.1"/>
    <property type="molecule type" value="Genomic_DNA"/>
</dbReference>
<reference evidence="3" key="1">
    <citation type="journal article" date="2019" name="Int. J. Syst. Evol. Microbiol.">
        <title>The Global Catalogue of Microorganisms (GCM) 10K type strain sequencing project: providing services to taxonomists for standard genome sequencing and annotation.</title>
        <authorList>
            <consortium name="The Broad Institute Genomics Platform"/>
            <consortium name="The Broad Institute Genome Sequencing Center for Infectious Disease"/>
            <person name="Wu L."/>
            <person name="Ma J."/>
        </authorList>
    </citation>
    <scope>NUCLEOTIDE SEQUENCE [LARGE SCALE GENOMIC DNA]</scope>
    <source>
        <strain evidence="3">CGMCC 1.10130</strain>
    </source>
</reference>
<evidence type="ECO:0000313" key="3">
    <source>
        <dbReference type="Proteomes" id="UP000619743"/>
    </source>
</evidence>
<dbReference type="InterPro" id="IPR038989">
    <property type="entry name" value="UbiJ"/>
</dbReference>